<organism evidence="1 2">
    <name type="scientific">Streptomyces carminius</name>
    <dbReference type="NCBI Taxonomy" id="2665496"/>
    <lineage>
        <taxon>Bacteria</taxon>
        <taxon>Bacillati</taxon>
        <taxon>Actinomycetota</taxon>
        <taxon>Actinomycetes</taxon>
        <taxon>Kitasatosporales</taxon>
        <taxon>Streptomycetaceae</taxon>
        <taxon>Streptomyces</taxon>
    </lineage>
</organism>
<dbReference type="Proteomes" id="UP000230407">
    <property type="component" value="Unassembled WGS sequence"/>
</dbReference>
<evidence type="ECO:0000313" key="2">
    <source>
        <dbReference type="Proteomes" id="UP000230407"/>
    </source>
</evidence>
<dbReference type="NCBIfam" id="TIGR03696">
    <property type="entry name" value="Rhs_assc_core"/>
    <property type="match status" value="1"/>
</dbReference>
<dbReference type="InterPro" id="IPR022385">
    <property type="entry name" value="Rhs_assc_core"/>
</dbReference>
<dbReference type="AlphaFoldDB" id="A0A2M8M5L5"/>
<evidence type="ECO:0008006" key="3">
    <source>
        <dbReference type="Google" id="ProtNLM"/>
    </source>
</evidence>
<keyword evidence="2" id="KW-1185">Reference proteome</keyword>
<reference evidence="1 2" key="1">
    <citation type="submission" date="2017-11" db="EMBL/GenBank/DDBJ databases">
        <title>Streptomyces carmine sp. nov., a novel actinomycete isolated from Sophora alopecuroides in Xinjiang, China.</title>
        <authorList>
            <person name="Wang Y."/>
            <person name="Luo X."/>
            <person name="Wan C."/>
            <person name="Zhang L."/>
        </authorList>
    </citation>
    <scope>NUCLEOTIDE SEQUENCE [LARGE SCALE GENOMIC DNA]</scope>
    <source>
        <strain evidence="1 2">TRM SA0054</strain>
    </source>
</reference>
<evidence type="ECO:0000313" key="1">
    <source>
        <dbReference type="EMBL" id="PJE99505.1"/>
    </source>
</evidence>
<dbReference type="Gene3D" id="2.180.10.10">
    <property type="entry name" value="RHS repeat-associated core"/>
    <property type="match status" value="1"/>
</dbReference>
<dbReference type="EMBL" id="PGGW01000011">
    <property type="protein sequence ID" value="PJE99505.1"/>
    <property type="molecule type" value="Genomic_DNA"/>
</dbReference>
<accession>A0A2M8M5L5</accession>
<gene>
    <name evidence="1" type="ORF">CUT44_02985</name>
</gene>
<comment type="caution">
    <text evidence="1">The sequence shown here is derived from an EMBL/GenBank/DDBJ whole genome shotgun (WGS) entry which is preliminary data.</text>
</comment>
<protein>
    <recommendedName>
        <fullName evidence="3">RHS repeat-associated core domain-containing protein</fullName>
    </recommendedName>
</protein>
<name>A0A2M8M5L5_9ACTN</name>
<proteinExistence type="predicted"/>
<sequence length="139" mass="13832">MTEETTEVLSVDSAVVHSAAEPTARSLLKNEVDYYAPHLGRFTQPDPSGQETNPYLYATGDPVNHTDPTGLYSWDDFTGDITVISGLAGTGAAVGGGIGCLVGAVGGPPGCGAAGGVGVLIGGAYGATAGIGLVIGRHM</sequence>